<sequence length="120" mass="13215">MQISTFATFAVFATVYVHTAMHNAAVCVKNRQRGSTGNGTPYGITYGSWTEYEIDTAGTQCACNYYKNRSTGNNQWDKCPDCHFDGLQCLSNAWHIGGDEGCHITYYCEKKCGSQGAEAN</sequence>
<evidence type="ECO:0000256" key="1">
    <source>
        <dbReference type="SAM" id="SignalP"/>
    </source>
</evidence>
<gene>
    <name evidence="2" type="ORF">CPAR01_12307</name>
</gene>
<reference evidence="2 3" key="1">
    <citation type="submission" date="2016-10" db="EMBL/GenBank/DDBJ databases">
        <title>The genome sequence of Colletotrichum fioriniae PJ7.</title>
        <authorList>
            <person name="Baroncelli R."/>
        </authorList>
    </citation>
    <scope>NUCLEOTIDE SEQUENCE [LARGE SCALE GENOMIC DNA]</scope>
    <source>
        <strain evidence="2 3">IMI 384185</strain>
    </source>
</reference>
<feature type="signal peptide" evidence="1">
    <location>
        <begin position="1"/>
        <end position="19"/>
    </location>
</feature>
<keyword evidence="1" id="KW-0732">Signal</keyword>
<keyword evidence="3" id="KW-1185">Reference proteome</keyword>
<dbReference type="GeneID" id="85380463"/>
<accession>A0ABQ9S9M6</accession>
<proteinExistence type="predicted"/>
<dbReference type="EMBL" id="MOPA01000010">
    <property type="protein sequence ID" value="KAK1529995.1"/>
    <property type="molecule type" value="Genomic_DNA"/>
</dbReference>
<comment type="caution">
    <text evidence="2">The sequence shown here is derived from an EMBL/GenBank/DDBJ whole genome shotgun (WGS) entry which is preliminary data.</text>
</comment>
<protein>
    <submittedName>
        <fullName evidence="2">Uncharacterized protein</fullName>
    </submittedName>
</protein>
<feature type="chain" id="PRO_5047166912" evidence="1">
    <location>
        <begin position="20"/>
        <end position="120"/>
    </location>
</feature>
<evidence type="ECO:0000313" key="3">
    <source>
        <dbReference type="Proteomes" id="UP001241169"/>
    </source>
</evidence>
<name>A0ABQ9S9M6_9PEZI</name>
<evidence type="ECO:0000313" key="2">
    <source>
        <dbReference type="EMBL" id="KAK1529995.1"/>
    </source>
</evidence>
<dbReference type="RefSeq" id="XP_060345349.1">
    <property type="nucleotide sequence ID" value="XM_060496564.1"/>
</dbReference>
<organism evidence="2 3">
    <name type="scientific">Colletotrichum paranaense</name>
    <dbReference type="NCBI Taxonomy" id="1914294"/>
    <lineage>
        <taxon>Eukaryota</taxon>
        <taxon>Fungi</taxon>
        <taxon>Dikarya</taxon>
        <taxon>Ascomycota</taxon>
        <taxon>Pezizomycotina</taxon>
        <taxon>Sordariomycetes</taxon>
        <taxon>Hypocreomycetidae</taxon>
        <taxon>Glomerellales</taxon>
        <taxon>Glomerellaceae</taxon>
        <taxon>Colletotrichum</taxon>
        <taxon>Colletotrichum acutatum species complex</taxon>
    </lineage>
</organism>
<dbReference type="Proteomes" id="UP001241169">
    <property type="component" value="Unassembled WGS sequence"/>
</dbReference>